<dbReference type="KEGG" id="psic:J4E96_02695"/>
<organism evidence="3 4">
    <name type="scientific">Pengzhenrongella sicca</name>
    <dbReference type="NCBI Taxonomy" id="2819238"/>
    <lineage>
        <taxon>Bacteria</taxon>
        <taxon>Bacillati</taxon>
        <taxon>Actinomycetota</taxon>
        <taxon>Actinomycetes</taxon>
        <taxon>Micrococcales</taxon>
        <taxon>Pengzhenrongella</taxon>
    </lineage>
</organism>
<evidence type="ECO:0000313" key="3">
    <source>
        <dbReference type="EMBL" id="QTE29952.1"/>
    </source>
</evidence>
<dbReference type="Pfam" id="PF07811">
    <property type="entry name" value="TadE"/>
    <property type="match status" value="1"/>
</dbReference>
<dbReference type="RefSeq" id="WP_227424267.1">
    <property type="nucleotide sequence ID" value="NZ_CP071868.1"/>
</dbReference>
<feature type="transmembrane region" description="Helical" evidence="1">
    <location>
        <begin position="12"/>
        <end position="38"/>
    </location>
</feature>
<evidence type="ECO:0000313" key="4">
    <source>
        <dbReference type="Proteomes" id="UP000663937"/>
    </source>
</evidence>
<dbReference type="AlphaFoldDB" id="A0A8A4ZDC4"/>
<keyword evidence="4" id="KW-1185">Reference proteome</keyword>
<protein>
    <submittedName>
        <fullName evidence="3">Pilus assembly protein</fullName>
    </submittedName>
</protein>
<keyword evidence="1" id="KW-0472">Membrane</keyword>
<dbReference type="InterPro" id="IPR012495">
    <property type="entry name" value="TadE-like_dom"/>
</dbReference>
<evidence type="ECO:0000256" key="1">
    <source>
        <dbReference type="SAM" id="Phobius"/>
    </source>
</evidence>
<dbReference type="Proteomes" id="UP000663937">
    <property type="component" value="Chromosome"/>
</dbReference>
<keyword evidence="1" id="KW-0812">Transmembrane</keyword>
<accession>A0A8A4ZDC4</accession>
<evidence type="ECO:0000259" key="2">
    <source>
        <dbReference type="Pfam" id="PF07811"/>
    </source>
</evidence>
<feature type="domain" description="TadE-like" evidence="2">
    <location>
        <begin position="10"/>
        <end position="52"/>
    </location>
</feature>
<reference evidence="3" key="1">
    <citation type="submission" date="2021-03" db="EMBL/GenBank/DDBJ databases">
        <title>Pengzhenrongella sicca gen. nov., sp. nov., a new member of suborder Micrococcineae isolated from High-Arctic tundra soil.</title>
        <authorList>
            <person name="Peng F."/>
        </authorList>
    </citation>
    <scope>NUCLEOTIDE SEQUENCE</scope>
    <source>
        <strain evidence="3">LRZ-2</strain>
    </source>
</reference>
<sequence length="117" mass="12161">MRRLRREDRGSAALEVVGVLPVVAIVLLALLQGIAAAYATHATNQAVRDGARALSLGSSAADAELAVTRSLPSGLAVEHFTVVAGGDGVRLEVRVPRIGVFPQLTVDRTAIMPDLAP</sequence>
<name>A0A8A4ZDC4_9MICO</name>
<proteinExistence type="predicted"/>
<gene>
    <name evidence="3" type="ORF">J4E96_02695</name>
</gene>
<dbReference type="EMBL" id="CP071868">
    <property type="protein sequence ID" value="QTE29952.1"/>
    <property type="molecule type" value="Genomic_DNA"/>
</dbReference>
<keyword evidence="1" id="KW-1133">Transmembrane helix</keyword>